<sequence length="55" mass="5873">MASRRDLIDFERGVVAGPHLVRASVTKAAETADVSRNSDVVIEVEGKTLAWTSCG</sequence>
<reference evidence="1" key="1">
    <citation type="submission" date="2014-11" db="EMBL/GenBank/DDBJ databases">
        <authorList>
            <person name="Amaro Gonzalez C."/>
        </authorList>
    </citation>
    <scope>NUCLEOTIDE SEQUENCE</scope>
</reference>
<reference evidence="1" key="2">
    <citation type="journal article" date="2015" name="Fish Shellfish Immunol.">
        <title>Early steps in the European eel (Anguilla anguilla)-Vibrio vulnificus interaction in the gills: Role of the RtxA13 toxin.</title>
        <authorList>
            <person name="Callol A."/>
            <person name="Pajuelo D."/>
            <person name="Ebbesson L."/>
            <person name="Teles M."/>
            <person name="MacKenzie S."/>
            <person name="Amaro C."/>
        </authorList>
    </citation>
    <scope>NUCLEOTIDE SEQUENCE</scope>
</reference>
<accession>A0A0E9PBF5</accession>
<dbReference type="EMBL" id="GBXM01106571">
    <property type="protein sequence ID" value="JAH02006.1"/>
    <property type="molecule type" value="Transcribed_RNA"/>
</dbReference>
<dbReference type="AlphaFoldDB" id="A0A0E9PBF5"/>
<proteinExistence type="predicted"/>
<organism evidence="1">
    <name type="scientific">Anguilla anguilla</name>
    <name type="common">European freshwater eel</name>
    <name type="synonym">Muraena anguilla</name>
    <dbReference type="NCBI Taxonomy" id="7936"/>
    <lineage>
        <taxon>Eukaryota</taxon>
        <taxon>Metazoa</taxon>
        <taxon>Chordata</taxon>
        <taxon>Craniata</taxon>
        <taxon>Vertebrata</taxon>
        <taxon>Euteleostomi</taxon>
        <taxon>Actinopterygii</taxon>
        <taxon>Neopterygii</taxon>
        <taxon>Teleostei</taxon>
        <taxon>Anguilliformes</taxon>
        <taxon>Anguillidae</taxon>
        <taxon>Anguilla</taxon>
    </lineage>
</organism>
<protein>
    <submittedName>
        <fullName evidence="1">Uncharacterized protein</fullName>
    </submittedName>
</protein>
<name>A0A0E9PBF5_ANGAN</name>
<evidence type="ECO:0000313" key="1">
    <source>
        <dbReference type="EMBL" id="JAH02006.1"/>
    </source>
</evidence>